<evidence type="ECO:0000313" key="1">
    <source>
        <dbReference type="EMBL" id="PWN51113.1"/>
    </source>
</evidence>
<dbReference type="EMBL" id="KZ819869">
    <property type="protein sequence ID" value="PWN51113.1"/>
    <property type="molecule type" value="Genomic_DNA"/>
</dbReference>
<keyword evidence="2" id="KW-1185">Reference proteome</keyword>
<sequence length="1252" mass="141325">MTPPFTKPCRYRPPSSSEPMILTDLLDFNLRRNPDHLAVIHPSYDKERDSILSKRITFRRFQRAVEDFAEKFRDLLPASGGEGGEVPKSTTIVSLLANSSILYEVTRIALVKMGMIVLCLSPRNSNAVSASLMAKVGSLILFHDDDNDDVQNEEYANVLGEGFKTFRMPSFDQLFPDLKSEEEEEEEEEEVKLASSTHSPDPRTEKSYDDEDRGDVEKRYRENWSSLCDRPVYILQTSGTTSGNPKPIYHTNRYLWYLAILNQGPSCSAGDKIFVPLPLNHILAMGLYFLNSLTTGSVGIEMPREMTAQTDHFVKMIRHFRPQTLVSVPMILESIWNTDRELGIRKILVESKRIGFGGSALNPKIRDEMVKEKVPLLIGYGTTEIGNVTYIHPSGNPLESEYMRWREDEMEYLMTPQGQGLYEFILLSPRLGSRGAKPAKLDQGNEEMISDGEARGRYSTGDLFVEHPTEKGWWKIVGRKDDLIVHRNGEKTDPRPLEAHLESTLEFVKKVLVGGQGKDQVFALVEFHQPALREQGGGEVEDEEERRRRKAEVRKSLEAWNQKVPKFSKLYPEMVIFCERGRSLPLTAKGSVQKVKALEMYEREIESLYRLSSSSSDGRERNEEEDLQSLEARGRGKDPRSKVESILASVLGRIPENEEEDFVSRGLCDSLQALMIWSRFVSSLSSERGGRRKEWERLVNKNLVYLKPSLASLTRFYREILESEGEVLRGFETLKLSEEQVERKAEEMERLRDRLCLGLSGPDHPQVDSASPEKRGISSDSQNHLPPPTCGTPRWTRSRGGRDGGGGVVVLLTGSTGQLGCHLLSQLLSSDRVIHIYCLNRRRRKDVMLDHQRRAMTQQAIPVQLLDRNISRLSLIGADLGEAHLGVGQELYQELLEEVDLVIHNAWPVNFNMGLSSFVETHIQGTRNLLDFCSLSDKMRGSDRGRCRFGLVSSIASSQRRYSYRPWPVEESMDVEAREAVGVGYGESKWVAEQIVSKYAESWSFSSSQGGEREAEKRCFVLRVGQLCGGSDKGGWSPLEWLPLLVSMVGLVGCAPDRLPVKRFLPASLAAKATLELLLGRQACGREDGTQEGEEVEEKEEEKEGVVIVRHIINPCESDWKGEMLGSISKYFEQRTDGGRGARTKRIETVDCETWLEKVKRMASAPSNSTEAGDEKEEEQEDERKETSPAHLVERVPGFKLASFFELGLEHADVEFELAKSVRDCPSLSKAVGLSGEVMTVHLKDWEEKGLF</sequence>
<organism evidence="1 2">
    <name type="scientific">Violaceomyces palustris</name>
    <dbReference type="NCBI Taxonomy" id="1673888"/>
    <lineage>
        <taxon>Eukaryota</taxon>
        <taxon>Fungi</taxon>
        <taxon>Dikarya</taxon>
        <taxon>Basidiomycota</taxon>
        <taxon>Ustilaginomycotina</taxon>
        <taxon>Ustilaginomycetes</taxon>
        <taxon>Violaceomycetales</taxon>
        <taxon>Violaceomycetaceae</taxon>
        <taxon>Violaceomyces</taxon>
    </lineage>
</organism>
<name>A0ACD0NYZ9_9BASI</name>
<protein>
    <submittedName>
        <fullName evidence="1">Acetyl-CoA synthetase-like protein</fullName>
    </submittedName>
</protein>
<proteinExistence type="predicted"/>
<reference evidence="1 2" key="1">
    <citation type="journal article" date="2018" name="Mol. Biol. Evol.">
        <title>Broad Genomic Sampling Reveals a Smut Pathogenic Ancestry of the Fungal Clade Ustilaginomycotina.</title>
        <authorList>
            <person name="Kijpornyongpan T."/>
            <person name="Mondo S.J."/>
            <person name="Barry K."/>
            <person name="Sandor L."/>
            <person name="Lee J."/>
            <person name="Lipzen A."/>
            <person name="Pangilinan J."/>
            <person name="LaButti K."/>
            <person name="Hainaut M."/>
            <person name="Henrissat B."/>
            <person name="Grigoriev I.V."/>
            <person name="Spatafora J.W."/>
            <person name="Aime M.C."/>
        </authorList>
    </citation>
    <scope>NUCLEOTIDE SEQUENCE [LARGE SCALE GENOMIC DNA]</scope>
    <source>
        <strain evidence="1 2">SA 807</strain>
    </source>
</reference>
<dbReference type="Proteomes" id="UP000245626">
    <property type="component" value="Unassembled WGS sequence"/>
</dbReference>
<accession>A0ACD0NYZ9</accession>
<evidence type="ECO:0000313" key="2">
    <source>
        <dbReference type="Proteomes" id="UP000245626"/>
    </source>
</evidence>
<gene>
    <name evidence="1" type="ORF">IE53DRAFT_63279</name>
</gene>